<dbReference type="KEGG" id="ccot:CCAX7_64230"/>
<evidence type="ECO:0000313" key="1">
    <source>
        <dbReference type="EMBL" id="BDI34372.1"/>
    </source>
</evidence>
<evidence type="ECO:0000313" key="2">
    <source>
        <dbReference type="Proteomes" id="UP000287394"/>
    </source>
</evidence>
<reference evidence="1 2" key="1">
    <citation type="journal article" date="2019" name="Int. J. Syst. Evol. Microbiol.">
        <title>Capsulimonas corticalis gen. nov., sp. nov., an aerobic capsulated bacterium, of a novel bacterial order, Capsulimonadales ord. nov., of the class Armatimonadia of the phylum Armatimonadetes.</title>
        <authorList>
            <person name="Li J."/>
            <person name="Kudo C."/>
            <person name="Tonouchi A."/>
        </authorList>
    </citation>
    <scope>NUCLEOTIDE SEQUENCE [LARGE SCALE GENOMIC DNA]</scope>
    <source>
        <strain evidence="1 2">AX-7</strain>
    </source>
</reference>
<organism evidence="1 2">
    <name type="scientific">Capsulimonas corticalis</name>
    <dbReference type="NCBI Taxonomy" id="2219043"/>
    <lineage>
        <taxon>Bacteria</taxon>
        <taxon>Bacillati</taxon>
        <taxon>Armatimonadota</taxon>
        <taxon>Armatimonadia</taxon>
        <taxon>Capsulimonadales</taxon>
        <taxon>Capsulimonadaceae</taxon>
        <taxon>Capsulimonas</taxon>
    </lineage>
</organism>
<name>A0A402CQS6_9BACT</name>
<dbReference type="EMBL" id="AP025739">
    <property type="protein sequence ID" value="BDI34372.1"/>
    <property type="molecule type" value="Genomic_DNA"/>
</dbReference>
<protein>
    <submittedName>
        <fullName evidence="1">Uncharacterized protein</fullName>
    </submittedName>
</protein>
<keyword evidence="2" id="KW-1185">Reference proteome</keyword>
<proteinExistence type="predicted"/>
<accession>A0A402CQS6</accession>
<dbReference type="AlphaFoldDB" id="A0A402CQS6"/>
<sequence>MFAARQNLQEVLMSPAAESLKHKLELLSTEDRADLITFLIQSLDNSVGSDWADDRRGELPRRARQEESEFREIGL</sequence>
<gene>
    <name evidence="1" type="ORF">CCAX7_64230</name>
</gene>
<dbReference type="Proteomes" id="UP000287394">
    <property type="component" value="Chromosome"/>
</dbReference>